<dbReference type="Proteomes" id="UP000185744">
    <property type="component" value="Unassembled WGS sequence"/>
</dbReference>
<evidence type="ECO:0000259" key="2">
    <source>
        <dbReference type="PROSITE" id="PS51379"/>
    </source>
</evidence>
<dbReference type="PANTHER" id="PTHR43063:SF1">
    <property type="entry name" value="4FE-4S CLUSTER CONTAINING PARA FAMILY ATPASE PROTEIN"/>
    <property type="match status" value="1"/>
</dbReference>
<dbReference type="EMBL" id="MSDW01000002">
    <property type="protein sequence ID" value="OKY77307.1"/>
    <property type="molecule type" value="Genomic_DNA"/>
</dbReference>
<dbReference type="SUPFAM" id="SSF54862">
    <property type="entry name" value="4Fe-4S ferredoxins"/>
    <property type="match status" value="1"/>
</dbReference>
<dbReference type="Gene3D" id="3.30.70.20">
    <property type="match status" value="1"/>
</dbReference>
<feature type="domain" description="4Fe-4S ferredoxin-type" evidence="2">
    <location>
        <begin position="126"/>
        <end position="155"/>
    </location>
</feature>
<name>A0A1Q6DSK6_METT1</name>
<protein>
    <submittedName>
        <fullName evidence="3">MinD superfamily P-loop ATPase containing an inserted ferredoxin domain</fullName>
    </submittedName>
</protein>
<dbReference type="GO" id="GO:0016491">
    <property type="term" value="F:oxidoreductase activity"/>
    <property type="evidence" value="ECO:0007669"/>
    <property type="project" value="UniProtKB-ARBA"/>
</dbReference>
<dbReference type="SUPFAM" id="SSF52540">
    <property type="entry name" value="P-loop containing nucleoside triphosphate hydrolases"/>
    <property type="match status" value="1"/>
</dbReference>
<organism evidence="3 4">
    <name type="scientific">Methanohalarchaeum thermophilum</name>
    <dbReference type="NCBI Taxonomy" id="1903181"/>
    <lineage>
        <taxon>Archaea</taxon>
        <taxon>Methanobacteriati</taxon>
        <taxon>Methanobacteriota</taxon>
        <taxon>Methanonatronarchaeia</taxon>
        <taxon>Methanonatronarchaeales</taxon>
        <taxon>Methanonatronarchaeaceae</taxon>
        <taxon>Candidatus Methanohalarchaeum</taxon>
    </lineage>
</organism>
<keyword evidence="4" id="KW-1185">Reference proteome</keyword>
<dbReference type="InterPro" id="IPR017896">
    <property type="entry name" value="4Fe4S_Fe-S-bd"/>
</dbReference>
<accession>A0A1Q6DSK6</accession>
<dbReference type="InterPro" id="IPR017900">
    <property type="entry name" value="4Fe4S_Fe_S_CS"/>
</dbReference>
<dbReference type="Gene3D" id="3.40.50.300">
    <property type="entry name" value="P-loop containing nucleotide triphosphate hydrolases"/>
    <property type="match status" value="1"/>
</dbReference>
<dbReference type="InParanoid" id="A0A1Q6DSK6"/>
<dbReference type="PANTHER" id="PTHR43063">
    <property type="entry name" value="4FE-4S CLUSTER CONTAINING PARA FAMILY ATPASE PROTEIN"/>
    <property type="match status" value="1"/>
</dbReference>
<dbReference type="InterPro" id="IPR002586">
    <property type="entry name" value="CobQ/CobB/MinD/ParA_Nub-bd_dom"/>
</dbReference>
<feature type="domain" description="4Fe-4S ferredoxin-type" evidence="2">
    <location>
        <begin position="97"/>
        <end position="125"/>
    </location>
</feature>
<dbReference type="PROSITE" id="PS51379">
    <property type="entry name" value="4FE4S_FER_2"/>
    <property type="match status" value="2"/>
</dbReference>
<proteinExistence type="predicted"/>
<dbReference type="Pfam" id="PF00037">
    <property type="entry name" value="Fer4"/>
    <property type="match status" value="2"/>
</dbReference>
<feature type="region of interest" description="Disordered" evidence="1">
    <location>
        <begin position="163"/>
        <end position="192"/>
    </location>
</feature>
<dbReference type="AlphaFoldDB" id="A0A1Q6DSK6"/>
<dbReference type="Pfam" id="PF01656">
    <property type="entry name" value="CbiA"/>
    <property type="match status" value="1"/>
</dbReference>
<evidence type="ECO:0000313" key="4">
    <source>
        <dbReference type="Proteomes" id="UP000185744"/>
    </source>
</evidence>
<reference evidence="3" key="1">
    <citation type="submission" date="2016-12" db="EMBL/GenBank/DDBJ databases">
        <title>Discovery of methanogenic haloarchaea.</title>
        <authorList>
            <person name="Sorokin D.Y."/>
            <person name="Makarova K.S."/>
            <person name="Abbas B."/>
            <person name="Ferrer M."/>
            <person name="Golyshin P.N."/>
        </authorList>
    </citation>
    <scope>NUCLEOTIDE SEQUENCE [LARGE SCALE GENOMIC DNA]</scope>
    <source>
        <strain evidence="3">HMET1</strain>
    </source>
</reference>
<evidence type="ECO:0000256" key="1">
    <source>
        <dbReference type="SAM" id="MobiDB-lite"/>
    </source>
</evidence>
<dbReference type="PROSITE" id="PS00198">
    <property type="entry name" value="4FE4S_FER_1"/>
    <property type="match status" value="1"/>
</dbReference>
<dbReference type="STRING" id="1903181.BTN85_1957"/>
<evidence type="ECO:0000313" key="3">
    <source>
        <dbReference type="EMBL" id="OKY77307.1"/>
    </source>
</evidence>
<feature type="compositionally biased region" description="Basic and acidic residues" evidence="1">
    <location>
        <begin position="171"/>
        <end position="186"/>
    </location>
</feature>
<dbReference type="InterPro" id="IPR027417">
    <property type="entry name" value="P-loop_NTPase"/>
</dbReference>
<comment type="caution">
    <text evidence="3">The sequence shown here is derived from an EMBL/GenBank/DDBJ whole genome shotgun (WGS) entry which is preliminary data.</text>
</comment>
<sequence length="349" mass="39648">MKVYSDEKRKIFIHVEFNSLRAFQFYYEINIEVIIMNVGVASGKGGTGKTTVAVNLALSLNLDLDLGLRFLDCDVEEPNSNLFFGYELDRLKTVEKKIPNINYDKCNFCKKCMEYCEFNALAVVPDEVMVFDDLCHSCGLCSMVCPEEAIKEKGTRIGEIKTNQIQKKPKKTNEIDKSNEKTKNSDKSIPASDNEIEFYEGEMDVGRVMSSPVISELKKQIDNSKLNILDIPPGSGCPVIEAMDNLDYLILVTEPTKFGLSDLKNSVKLAEAMKIPHGVIINKSQEDAQETHKYCSKKDIPIHLEIPNQREIAELYSDGVPFITQMPQWKKKFRDTYSEIKEKIEIEVN</sequence>
<gene>
    <name evidence="3" type="ORF">BTN85_1957</name>
</gene>